<feature type="region of interest" description="Disordered" evidence="3">
    <location>
        <begin position="1475"/>
        <end position="1567"/>
    </location>
</feature>
<reference evidence="5" key="1">
    <citation type="submission" date="2021-02" db="EMBL/GenBank/DDBJ databases">
        <authorList>
            <person name="Nowell W R."/>
        </authorList>
    </citation>
    <scope>NUCLEOTIDE SEQUENCE</scope>
</reference>
<feature type="non-terminal residue" evidence="5">
    <location>
        <position position="1"/>
    </location>
</feature>
<keyword evidence="2" id="KW-0393">Immunoglobulin domain</keyword>
<feature type="domain" description="Ig-like" evidence="4">
    <location>
        <begin position="25"/>
        <end position="103"/>
    </location>
</feature>
<feature type="region of interest" description="Disordered" evidence="3">
    <location>
        <begin position="343"/>
        <end position="393"/>
    </location>
</feature>
<dbReference type="CDD" id="cd00096">
    <property type="entry name" value="Ig"/>
    <property type="match status" value="3"/>
</dbReference>
<dbReference type="InterPro" id="IPR036179">
    <property type="entry name" value="Ig-like_dom_sf"/>
</dbReference>
<protein>
    <recommendedName>
        <fullName evidence="4">Ig-like domain-containing protein</fullName>
    </recommendedName>
</protein>
<dbReference type="SMART" id="SM00409">
    <property type="entry name" value="IG"/>
    <property type="match status" value="6"/>
</dbReference>
<dbReference type="InterPro" id="IPR013098">
    <property type="entry name" value="Ig_I-set"/>
</dbReference>
<dbReference type="FunFam" id="2.60.40.10:FF:000032">
    <property type="entry name" value="palladin isoform X1"/>
    <property type="match status" value="1"/>
</dbReference>
<evidence type="ECO:0000259" key="4">
    <source>
        <dbReference type="PROSITE" id="PS50835"/>
    </source>
</evidence>
<gene>
    <name evidence="5" type="ORF">XAT740_LOCUS43008</name>
</gene>
<feature type="compositionally biased region" description="Low complexity" evidence="3">
    <location>
        <begin position="1475"/>
        <end position="1487"/>
    </location>
</feature>
<name>A0A815X380_ADIRI</name>
<feature type="domain" description="Ig-like" evidence="4">
    <location>
        <begin position="533"/>
        <end position="637"/>
    </location>
</feature>
<evidence type="ECO:0000256" key="1">
    <source>
        <dbReference type="ARBA" id="ARBA00023157"/>
    </source>
</evidence>
<feature type="compositionally biased region" description="Low complexity" evidence="3">
    <location>
        <begin position="1519"/>
        <end position="1553"/>
    </location>
</feature>
<feature type="compositionally biased region" description="Low complexity" evidence="3">
    <location>
        <begin position="1603"/>
        <end position="1628"/>
    </location>
</feature>
<dbReference type="InterPro" id="IPR013783">
    <property type="entry name" value="Ig-like_fold"/>
</dbReference>
<dbReference type="FunFam" id="2.60.40.10:FF:000107">
    <property type="entry name" value="Myosin, light chain kinase a"/>
    <property type="match status" value="1"/>
</dbReference>
<dbReference type="Gene3D" id="2.60.40.10">
    <property type="entry name" value="Immunoglobulins"/>
    <property type="match status" value="6"/>
</dbReference>
<proteinExistence type="predicted"/>
<dbReference type="PANTHER" id="PTHR47633:SF4">
    <property type="entry name" value="MYOPALLADIN ISOFORM X1"/>
    <property type="match status" value="1"/>
</dbReference>
<comment type="caution">
    <text evidence="5">The sequence shown here is derived from an EMBL/GenBank/DDBJ whole genome shotgun (WGS) entry which is preliminary data.</text>
</comment>
<dbReference type="SUPFAM" id="SSF48726">
    <property type="entry name" value="Immunoglobulin"/>
    <property type="match status" value="6"/>
</dbReference>
<dbReference type="PROSITE" id="PS50835">
    <property type="entry name" value="IG_LIKE"/>
    <property type="match status" value="4"/>
</dbReference>
<dbReference type="InterPro" id="IPR007110">
    <property type="entry name" value="Ig-like_dom"/>
</dbReference>
<dbReference type="SMART" id="SM00408">
    <property type="entry name" value="IGc2"/>
    <property type="match status" value="4"/>
</dbReference>
<evidence type="ECO:0000313" key="5">
    <source>
        <dbReference type="EMBL" id="CAF1552567.1"/>
    </source>
</evidence>
<keyword evidence="6" id="KW-1185">Reference proteome</keyword>
<dbReference type="InterPro" id="IPR003598">
    <property type="entry name" value="Ig_sub2"/>
</dbReference>
<feature type="compositionally biased region" description="Low complexity" evidence="3">
    <location>
        <begin position="380"/>
        <end position="391"/>
    </location>
</feature>
<feature type="compositionally biased region" description="Polar residues" evidence="3">
    <location>
        <begin position="1555"/>
        <end position="1567"/>
    </location>
</feature>
<dbReference type="InterPro" id="IPR003599">
    <property type="entry name" value="Ig_sub"/>
</dbReference>
<evidence type="ECO:0000256" key="2">
    <source>
        <dbReference type="ARBA" id="ARBA00023319"/>
    </source>
</evidence>
<feature type="region of interest" description="Disordered" evidence="3">
    <location>
        <begin position="1649"/>
        <end position="1681"/>
    </location>
</feature>
<feature type="domain" description="Ig-like" evidence="4">
    <location>
        <begin position="431"/>
        <end position="523"/>
    </location>
</feature>
<evidence type="ECO:0000256" key="3">
    <source>
        <dbReference type="SAM" id="MobiDB-lite"/>
    </source>
</evidence>
<sequence length="1681" mass="187548">MAKLKTDTGELFLSRLSEVYTCRPGDNVLLECYVRHQHVKSIAWYANGELVEQKGFRLWYRYQPTTGQCSLYIRSVLYSDEGSYCCIATGLDDATEILQLRLEIDNHDKSWTKIPILHMAGCIAGEEEEESSAIFVTPHQKSNTEESMFPIHWYELRIDRPLTNPTIVNENSPLQLSCRVAGLHIDKFEWYRNGELISISNDSPSSSFETPTELATTDVDHGLFYTSYDTLPAHFIPILTVDRATKHRHEGTYECQASNAHYRVSSTCNVIINEVDSPRSTTDEKVSPHPIFEIRKRLEGDRQEQTPPIDRKRLRLDESTASRQIIQSQLPISISPVESPFRILGDQRVPATEPKKDPPILRQDAPYEPDRLLPPIPERLTSTSSDESSLSAGDLQQLLRSHSLLTTQTSAKTIDTSSSSETGNELAGMAPVFFQLLPSNLECEEGERLLLSCQIMAGTQCQIQWSLNGSMISETAFRTRRHYNPDTGICFIIIDPTTTSDSGTYCLIISNRYGQAQSTCHVRIFVRQLPPMPEDDLSTRLYFVKPLPSTPITCRDGDSIQLTCVVHGRRPIYIRWFKDERQVIINEKQQHTRQIYFDALTGKSTLTIHDMYPTDSGVYRCEATNDRERESTSTTVDVIHYQYEGDSDRSSASYISGPPSEPEDAGELQLTQDQAIYDESRRLVEDLDARIADLSRGNLTTTADQSRHGNRYSLDICFAYSPECRFSTRMASNDERVPKFVHVGDESQLQGNEPILFGFEQELKSITVRHGDSARFEAKIRLISMLSTVQIDRSLLTVEWRLNDEPLAHDEHSRYHRGSIPGENLYWMDVRQCEQEDEGVYTICISYDHGKFRDESSAYLFVDSFITEKEEQPDQLSQQGLTADDAWFSATSLDRFIPPTITRPLLSTYRCQPRTKLQLQVEFFSPSVQCHCTWHVQYLNDPTPGPILNGSIINTNYSSTLTINSITTDLQGTYSFHVENIYGNAKTQTHVIVDKDSSDDELEYQEVPEEPPLKKPHVDDDSHLKVHIPGGETENVILSTELTPQQPNLFAQLPIIQELSNERRLQLQPGDKIEIEDTNVTVTLNKQQQTRYDQTTLQLPTTSTITETIEEITRADIPQSLSDVTQWSQFFSDDNISRTTSLTPDLASQTYGSEQYQRLAFDSAETSVSAPTIHSVQQQSGAVRQMASSISQPRITTDLPLFDETAIHLDRVHRPSATDTVQYIAPIDILPTVGTILRTASALSQEELPHEVGIRLHQIQQQHAQPSLAIETPTFDEASINLAQVPLPRGQQTTQYTTTTITSTFTSEPGESMPETSTRTNQQQSITELQERKAKQVMQPTISTDYPLLSEQSIHPGQIQRTNLPQAIQSTTATPTIPSLDANIFLQSSATGQEEISYETPINLTNVIQPLNQTKQQKGTDNQNEPRTSSPNDLTTTEKQASYADSTQNTSTKILLHMNSDLGAVALSPSPSVTVTQVSQPTTQAVPKQGILERHPAPTEPQTSVVDQPAAPSRPQLSVVEQPAAPSQQQPSVVEQPAAPSQPQPSVVEQPAARSQPQPSAGTIVKTSSVIGQEEVAEETAVTVTQVRQPSAQTVPQQGIVEQPAAPSQPQPSVVEQPAAPSQPQPSAGTIVKTSSVLRQEEVAEETAVTVTQVRQPSAQTVPQQGIVEQPAAPSQPQPSV</sequence>
<feature type="region of interest" description="Disordered" evidence="3">
    <location>
        <begin position="1586"/>
        <end position="1631"/>
    </location>
</feature>
<feature type="domain" description="Ig-like" evidence="4">
    <location>
        <begin position="161"/>
        <end position="271"/>
    </location>
</feature>
<accession>A0A815X380</accession>
<dbReference type="Pfam" id="PF13927">
    <property type="entry name" value="Ig_3"/>
    <property type="match status" value="2"/>
</dbReference>
<dbReference type="EMBL" id="CAJNOR010005230">
    <property type="protein sequence ID" value="CAF1552567.1"/>
    <property type="molecule type" value="Genomic_DNA"/>
</dbReference>
<feature type="compositionally biased region" description="Polar residues" evidence="3">
    <location>
        <begin position="1588"/>
        <end position="1597"/>
    </location>
</feature>
<evidence type="ECO:0000313" key="6">
    <source>
        <dbReference type="Proteomes" id="UP000663828"/>
    </source>
</evidence>
<keyword evidence="1" id="KW-1015">Disulfide bond</keyword>
<dbReference type="Pfam" id="PF07679">
    <property type="entry name" value="I-set"/>
    <property type="match status" value="2"/>
</dbReference>
<feature type="region of interest" description="Disordered" evidence="3">
    <location>
        <begin position="647"/>
        <end position="668"/>
    </location>
</feature>
<dbReference type="PANTHER" id="PTHR47633">
    <property type="entry name" value="IMMUNOGLOBULIN"/>
    <property type="match status" value="1"/>
</dbReference>
<feature type="region of interest" description="Disordered" evidence="3">
    <location>
        <begin position="1415"/>
        <end position="1448"/>
    </location>
</feature>
<dbReference type="Proteomes" id="UP000663828">
    <property type="component" value="Unassembled WGS sequence"/>
</dbReference>
<organism evidence="5 6">
    <name type="scientific">Adineta ricciae</name>
    <name type="common">Rotifer</name>
    <dbReference type="NCBI Taxonomy" id="249248"/>
    <lineage>
        <taxon>Eukaryota</taxon>
        <taxon>Metazoa</taxon>
        <taxon>Spiralia</taxon>
        <taxon>Gnathifera</taxon>
        <taxon>Rotifera</taxon>
        <taxon>Eurotatoria</taxon>
        <taxon>Bdelloidea</taxon>
        <taxon>Adinetida</taxon>
        <taxon>Adinetidae</taxon>
        <taxon>Adineta</taxon>
    </lineage>
</organism>